<reference evidence="2" key="1">
    <citation type="submission" date="2016-10" db="EMBL/GenBank/DDBJ databases">
        <authorList>
            <person name="de Groot N.N."/>
        </authorList>
    </citation>
    <scope>NUCLEOTIDE SEQUENCE</scope>
</reference>
<dbReference type="GO" id="GO:0002098">
    <property type="term" value="P:tRNA wobble uridine modification"/>
    <property type="evidence" value="ECO:0007669"/>
    <property type="project" value="TreeGrafter"/>
</dbReference>
<dbReference type="Pfam" id="PF01926">
    <property type="entry name" value="MMR_HSR1"/>
    <property type="match status" value="1"/>
</dbReference>
<dbReference type="PANTHER" id="PTHR42714">
    <property type="entry name" value="TRNA MODIFICATION GTPASE GTPBP3"/>
    <property type="match status" value="1"/>
</dbReference>
<dbReference type="InterPro" id="IPR027417">
    <property type="entry name" value="P-loop_NTPase"/>
</dbReference>
<dbReference type="InterPro" id="IPR021871">
    <property type="entry name" value="DUF3482"/>
</dbReference>
<gene>
    <name evidence="2" type="ORF">MNB_SV-8-14</name>
</gene>
<dbReference type="EMBL" id="FPHD01000021">
    <property type="protein sequence ID" value="SFV53176.1"/>
    <property type="molecule type" value="Genomic_DNA"/>
</dbReference>
<dbReference type="GO" id="GO:0005829">
    <property type="term" value="C:cytosol"/>
    <property type="evidence" value="ECO:0007669"/>
    <property type="project" value="TreeGrafter"/>
</dbReference>
<dbReference type="Pfam" id="PF11981">
    <property type="entry name" value="DUF3482"/>
    <property type="match status" value="1"/>
</dbReference>
<organism evidence="2">
    <name type="scientific">hydrothermal vent metagenome</name>
    <dbReference type="NCBI Taxonomy" id="652676"/>
    <lineage>
        <taxon>unclassified sequences</taxon>
        <taxon>metagenomes</taxon>
        <taxon>ecological metagenomes</taxon>
    </lineage>
</organism>
<accession>A0A1W1BI46</accession>
<sequence length="473" mass="53708">MPSRRIATSTYPKFAVVGHPNKGKSSIVASLAMDDTVQISDTPGTTTKKRSFPLSVDGKILYELFDTPGFQRARQVLAWLQKHDVSASKRHEVVQQFIYAHKNDPKFNDEIELLEPIMEGAGIIYVVDGSKPYGEEYESEMEILRWTGQPSMALINHIEKTDYSQEWKRALGHYFKMVRTYNPMEATPQQHISILESMAQLKEEWTASIKSSIVLFESYQTQKIQKSASNIAKMVTIAIAKKEKLPLKTKEVTPEQEKKLEENYKNALRKREEGTQRNLELIWDHEHLQKEQLRLPYEGMDLFSKESASLFGLSQQEMILMGAGSGAAAGAAIDLLTVGHTLLLGGTIGALVGGVSAYFGFDKLSEIKILGHTIGKRYIEMGPMKNRNFPYILLGRSLYYVTELARRSHAKRDIVKFAMDQSFKEKWLSDSLKKELEKFHKKFRSGKAVEAEEFGEYEALIRTVLEKLIGTLK</sequence>
<feature type="domain" description="G" evidence="1">
    <location>
        <begin position="14"/>
        <end position="98"/>
    </location>
</feature>
<proteinExistence type="predicted"/>
<dbReference type="GO" id="GO:0005525">
    <property type="term" value="F:GTP binding"/>
    <property type="evidence" value="ECO:0007669"/>
    <property type="project" value="InterPro"/>
</dbReference>
<dbReference type="SUPFAM" id="SSF52540">
    <property type="entry name" value="P-loop containing nucleoside triphosphate hydrolases"/>
    <property type="match status" value="1"/>
</dbReference>
<dbReference type="InterPro" id="IPR006073">
    <property type="entry name" value="GTP-bd"/>
</dbReference>
<protein>
    <submittedName>
        <fullName evidence="2">Probable integral membrane protein NMA1898</fullName>
    </submittedName>
</protein>
<evidence type="ECO:0000313" key="2">
    <source>
        <dbReference type="EMBL" id="SFV53176.1"/>
    </source>
</evidence>
<dbReference type="AlphaFoldDB" id="A0A1W1BI46"/>
<dbReference type="PANTHER" id="PTHR42714:SF7">
    <property type="entry name" value="G DOMAIN-CONTAINING PROTEIN"/>
    <property type="match status" value="1"/>
</dbReference>
<dbReference type="GO" id="GO:0030488">
    <property type="term" value="P:tRNA methylation"/>
    <property type="evidence" value="ECO:0007669"/>
    <property type="project" value="TreeGrafter"/>
</dbReference>
<dbReference type="Gene3D" id="3.40.50.300">
    <property type="entry name" value="P-loop containing nucleotide triphosphate hydrolases"/>
    <property type="match status" value="1"/>
</dbReference>
<name>A0A1W1BI46_9ZZZZ</name>
<evidence type="ECO:0000259" key="1">
    <source>
        <dbReference type="Pfam" id="PF01926"/>
    </source>
</evidence>